<sequence length="116" mass="12186">MDGGILRGLSEGTAANQRVGEARVGDRTLVDCLAPTLDGAAHGRGPGRLARDRGRRAGTRPGHRRTHPAEGRASYVGERAVGNPDAGAMGVALLFWALALYRDPTSRHRLTPPAGI</sequence>
<evidence type="ECO:0000313" key="4">
    <source>
        <dbReference type="Proteomes" id="UP000502508"/>
    </source>
</evidence>
<accession>A0A6F8XWW0</accession>
<evidence type="ECO:0000259" key="2">
    <source>
        <dbReference type="PROSITE" id="PS51480"/>
    </source>
</evidence>
<feature type="compositionally biased region" description="Basic residues" evidence="1">
    <location>
        <begin position="53"/>
        <end position="66"/>
    </location>
</feature>
<dbReference type="SUPFAM" id="SSF101473">
    <property type="entry name" value="DhaL-like"/>
    <property type="match status" value="1"/>
</dbReference>
<dbReference type="InterPro" id="IPR004007">
    <property type="entry name" value="DhaL_dom"/>
</dbReference>
<feature type="region of interest" description="Disordered" evidence="1">
    <location>
        <begin position="1"/>
        <end position="21"/>
    </location>
</feature>
<dbReference type="Proteomes" id="UP000502508">
    <property type="component" value="Chromosome"/>
</dbReference>
<dbReference type="InterPro" id="IPR036117">
    <property type="entry name" value="DhaL_dom_sf"/>
</dbReference>
<keyword evidence="4" id="KW-1185">Reference proteome</keyword>
<organism evidence="3 4">
    <name type="scientific">Phytohabitans flavus</name>
    <dbReference type="NCBI Taxonomy" id="1076124"/>
    <lineage>
        <taxon>Bacteria</taxon>
        <taxon>Bacillati</taxon>
        <taxon>Actinomycetota</taxon>
        <taxon>Actinomycetes</taxon>
        <taxon>Micromonosporales</taxon>
        <taxon>Micromonosporaceae</taxon>
    </lineage>
</organism>
<gene>
    <name evidence="3" type="ORF">Pflav_047440</name>
</gene>
<evidence type="ECO:0000256" key="1">
    <source>
        <dbReference type="SAM" id="MobiDB-lite"/>
    </source>
</evidence>
<dbReference type="PROSITE" id="PS51480">
    <property type="entry name" value="DHAL"/>
    <property type="match status" value="1"/>
</dbReference>
<dbReference type="GO" id="GO:0004371">
    <property type="term" value="F:glycerone kinase activity"/>
    <property type="evidence" value="ECO:0007669"/>
    <property type="project" value="InterPro"/>
</dbReference>
<dbReference type="Gene3D" id="1.25.40.340">
    <property type="match status" value="1"/>
</dbReference>
<reference evidence="3 4" key="2">
    <citation type="submission" date="2020-03" db="EMBL/GenBank/DDBJ databases">
        <authorList>
            <person name="Ichikawa N."/>
            <person name="Kimura A."/>
            <person name="Kitahashi Y."/>
            <person name="Uohara A."/>
        </authorList>
    </citation>
    <scope>NUCLEOTIDE SEQUENCE [LARGE SCALE GENOMIC DNA]</scope>
    <source>
        <strain evidence="3 4">NBRC 107702</strain>
    </source>
</reference>
<dbReference type="Pfam" id="PF02734">
    <property type="entry name" value="Dak2"/>
    <property type="match status" value="1"/>
</dbReference>
<dbReference type="EMBL" id="AP022870">
    <property type="protein sequence ID" value="BCB78334.1"/>
    <property type="molecule type" value="Genomic_DNA"/>
</dbReference>
<name>A0A6F8XWW0_9ACTN</name>
<feature type="region of interest" description="Disordered" evidence="1">
    <location>
        <begin position="35"/>
        <end position="75"/>
    </location>
</feature>
<evidence type="ECO:0000313" key="3">
    <source>
        <dbReference type="EMBL" id="BCB78334.1"/>
    </source>
</evidence>
<protein>
    <recommendedName>
        <fullName evidence="2">DhaL domain-containing protein</fullName>
    </recommendedName>
</protein>
<reference evidence="3 4" key="1">
    <citation type="submission" date="2020-03" db="EMBL/GenBank/DDBJ databases">
        <title>Whole genome shotgun sequence of Phytohabitans flavus NBRC 107702.</title>
        <authorList>
            <person name="Komaki H."/>
            <person name="Tamura T."/>
        </authorList>
    </citation>
    <scope>NUCLEOTIDE SEQUENCE [LARGE SCALE GENOMIC DNA]</scope>
    <source>
        <strain evidence="3 4">NBRC 107702</strain>
    </source>
</reference>
<feature type="domain" description="DhaL" evidence="2">
    <location>
        <begin position="1"/>
        <end position="100"/>
    </location>
</feature>
<dbReference type="GO" id="GO:0006071">
    <property type="term" value="P:glycerol metabolic process"/>
    <property type="evidence" value="ECO:0007669"/>
    <property type="project" value="InterPro"/>
</dbReference>
<dbReference type="AlphaFoldDB" id="A0A6F8XWW0"/>
<dbReference type="KEGG" id="pfla:Pflav_047440"/>
<proteinExistence type="predicted"/>